<comment type="caution">
    <text evidence="2">The sequence shown here is derived from an EMBL/GenBank/DDBJ whole genome shotgun (WGS) entry which is preliminary data.</text>
</comment>
<reference evidence="2 3" key="1">
    <citation type="submission" date="2024-03" db="EMBL/GenBank/DDBJ databases">
        <title>Novel species of the genus Variovorax.</title>
        <authorList>
            <person name="Liu Q."/>
            <person name="Xin Y.-H."/>
        </authorList>
    </citation>
    <scope>NUCLEOTIDE SEQUENCE [LARGE SCALE GENOMIC DNA]</scope>
    <source>
        <strain evidence="2 3">KACC 18501</strain>
    </source>
</reference>
<feature type="region of interest" description="Disordered" evidence="1">
    <location>
        <begin position="44"/>
        <end position="79"/>
    </location>
</feature>
<organism evidence="2 3">
    <name type="scientific">Variovorax humicola</name>
    <dbReference type="NCBI Taxonomy" id="1769758"/>
    <lineage>
        <taxon>Bacteria</taxon>
        <taxon>Pseudomonadati</taxon>
        <taxon>Pseudomonadota</taxon>
        <taxon>Betaproteobacteria</taxon>
        <taxon>Burkholderiales</taxon>
        <taxon>Comamonadaceae</taxon>
        <taxon>Variovorax</taxon>
    </lineage>
</organism>
<keyword evidence="3" id="KW-1185">Reference proteome</keyword>
<proteinExistence type="predicted"/>
<dbReference type="Pfam" id="PF11154">
    <property type="entry name" value="DUF2934"/>
    <property type="match status" value="1"/>
</dbReference>
<evidence type="ECO:0000256" key="1">
    <source>
        <dbReference type="SAM" id="MobiDB-lite"/>
    </source>
</evidence>
<sequence>MTTVTRILWMLALPAAFFWLRSHFARAERRRLLSEEETIVQKLSNIPDPNAMSAPAVAQPSDASAPGSETTPTDVSREDRVRLAAYAAAERRGFVPGHEVEDWLAAEQEVDAVRGDGPSSSS</sequence>
<protein>
    <submittedName>
        <fullName evidence="2">DUF2934 domain-containing protein</fullName>
    </submittedName>
</protein>
<dbReference type="Proteomes" id="UP001363010">
    <property type="component" value="Unassembled WGS sequence"/>
</dbReference>
<evidence type="ECO:0000313" key="3">
    <source>
        <dbReference type="Proteomes" id="UP001363010"/>
    </source>
</evidence>
<dbReference type="EMBL" id="JBBKZV010000042">
    <property type="protein sequence ID" value="MEJ8826830.1"/>
    <property type="molecule type" value="Genomic_DNA"/>
</dbReference>
<accession>A0ABU8WA43</accession>
<dbReference type="RefSeq" id="WP_340367866.1">
    <property type="nucleotide sequence ID" value="NZ_JBBKZV010000042.1"/>
</dbReference>
<dbReference type="InterPro" id="IPR021327">
    <property type="entry name" value="DUF2934"/>
</dbReference>
<gene>
    <name evidence="2" type="ORF">WKW80_33320</name>
</gene>
<evidence type="ECO:0000313" key="2">
    <source>
        <dbReference type="EMBL" id="MEJ8826830.1"/>
    </source>
</evidence>
<name>A0ABU8WA43_9BURK</name>